<feature type="region of interest" description="Disordered" evidence="11">
    <location>
        <begin position="1"/>
        <end position="42"/>
    </location>
</feature>
<dbReference type="GO" id="GO:0016779">
    <property type="term" value="F:nucleotidyltransferase activity"/>
    <property type="evidence" value="ECO:0007669"/>
    <property type="project" value="UniProtKB-KW"/>
</dbReference>
<evidence type="ECO:0000256" key="8">
    <source>
        <dbReference type="ARBA" id="ARBA00023157"/>
    </source>
</evidence>
<dbReference type="SUPFAM" id="SSF56399">
    <property type="entry name" value="ADP-ribosylation"/>
    <property type="match status" value="4"/>
</dbReference>
<dbReference type="Proteomes" id="UP000664991">
    <property type="component" value="Chromosome 15"/>
</dbReference>
<dbReference type="PRINTS" id="PR00970">
    <property type="entry name" value="RIBTRNSFRASE"/>
</dbReference>
<keyword evidence="5" id="KW-0732">Signal</keyword>
<evidence type="ECO:0000256" key="9">
    <source>
        <dbReference type="ARBA" id="ARBA00047597"/>
    </source>
</evidence>
<evidence type="ECO:0000313" key="12">
    <source>
        <dbReference type="EMBL" id="KAG5199848.1"/>
    </source>
</evidence>
<sequence>MSEREQNGHQEAFEDHRCTEVRRDEAPGERRRERCGAKRVASSQSTGRVRPFLGFPETLHVWPLDTEKYPGILVMNFSPGFIQPKGITSKDLDLAPDTFDDSYVGCSEEMEDVAFHLLQREMVHHTWLRVAWETAEKYWEQKSPGLSLPPGFKTEHGIAIVLYTNSSNTLYRELNQAVRTGGGSRESYMNQFHFKALHFYLTRALQLLRGGGGCSREPGQMVFRGVRTIRFEPKRLWDSIRFGQFASSSLNEAVARSFGNTTFFSLRTCFGALIQDLSVFPEEREVLIPPHEVFVVTDFFKNETHSLVTLSSTNHICSHFNCAYLGALVCRKKSILEIDLAVPGKGSYSSQLGSPHLLSVVGEESGVRRYDPVQGVTIQYLSLAPDTFDDAYVGCLEEMEEKAVLLLEKEMANHTRLRESWKTAQKAWEQKHPGLILPPGFRSQHGIAIMVYTNSSNTLYRELNQAVRTGGGSWESYMNHFPFKALHFYLTRALQLLRGGGGCSREPGQMVFRGVRRIHFEPKSVGDSIRLGQFASSSLDETVARGFGNATFFSLRTCSGAPIQALSVFPEEREVLIPPYEVFVVTNFSKDGNRSLVTLSSSDQMCSHFNCAYLGGEGMLGDPEAEELEEVRDWHWVVGQAQGTSQYMDLAPDTFDDAYVGCSEKMEAVAVRLLKEEMARHTRLRVAWENAGKYWEQKSSELSLPPGFKREHGIAIVLYTNSSNALYQELNEAVRTGGRSRESYMKYFSFKALHFYLTRALQLLRGSGGCSRKPGLVVFRGVSTDLEPRRLWDPVRLGQFASSSLDDAVAHKFDTTTFFTMRTCFGALIQDFSVFPKEHQVLIPPQEIFLVVQFNQNKDQNRVTLSSSDHICSHFNCAYLGGLAVQTNISIQNLSLAPDTFDDAYVGCSEEMEEKAVLLLEKEMANHPLLRESWKTAQKAWEQKRPGLILPPGFRSQHGIAIMVYTNSSNTLYRELNQAVRTGGGSWESYMNHFPFKALHFYLTRALQLLRGGGGCSRKPGQVVFRGMGTIHFEPKSVGDSIRLGQFTSSSLDETVARGFGNATFFSLRTCFGAPIQALSVFPKEHEVLIPPHEVFVVTGFSKDGNRSLVTLSSSDQMCSHFNCAYLGGFISALVISKHYKTEILTLSGDI</sequence>
<dbReference type="EMBL" id="JAEMGP010000015">
    <property type="protein sequence ID" value="KAG5199848.1"/>
    <property type="molecule type" value="Genomic_DNA"/>
</dbReference>
<dbReference type="InterPro" id="IPR000768">
    <property type="entry name" value="ART"/>
</dbReference>
<keyword evidence="4" id="KW-0548">Nucleotidyltransferase</keyword>
<evidence type="ECO:0000256" key="1">
    <source>
        <dbReference type="ARBA" id="ARBA00009558"/>
    </source>
</evidence>
<feature type="compositionally biased region" description="Basic and acidic residues" evidence="11">
    <location>
        <begin position="1"/>
        <end position="36"/>
    </location>
</feature>
<dbReference type="PROSITE" id="PS51996">
    <property type="entry name" value="TR_MART"/>
    <property type="match status" value="4"/>
</dbReference>
<comment type="caution">
    <text evidence="12">The sequence shown here is derived from an EMBL/GenBank/DDBJ whole genome shotgun (WGS) entry which is preliminary data.</text>
</comment>
<comment type="catalytic activity">
    <reaction evidence="9 10">
        <text>L-arginyl-[protein] + NAD(+) = N(omega)-(ADP-D-ribosyl)-L-arginyl-[protein] + nicotinamide + H(+)</text>
        <dbReference type="Rhea" id="RHEA:19149"/>
        <dbReference type="Rhea" id="RHEA-COMP:10532"/>
        <dbReference type="Rhea" id="RHEA-COMP:15087"/>
        <dbReference type="ChEBI" id="CHEBI:15378"/>
        <dbReference type="ChEBI" id="CHEBI:17154"/>
        <dbReference type="ChEBI" id="CHEBI:29965"/>
        <dbReference type="ChEBI" id="CHEBI:57540"/>
        <dbReference type="ChEBI" id="CHEBI:142554"/>
        <dbReference type="EC" id="2.4.2.31"/>
    </reaction>
</comment>
<dbReference type="PANTHER" id="PTHR10339:SF2">
    <property type="entry name" value="ECTO-ADP-RIBOSYLTRANSFERASE 5"/>
    <property type="match status" value="1"/>
</dbReference>
<dbReference type="PROSITE" id="PS01291">
    <property type="entry name" value="ART"/>
    <property type="match status" value="4"/>
</dbReference>
<dbReference type="GO" id="GO:0106274">
    <property type="term" value="F:NAD+-protein-arginine ADP-ribosyltransferase activity"/>
    <property type="evidence" value="ECO:0007669"/>
    <property type="project" value="UniProtKB-EC"/>
</dbReference>
<name>A0A835ZZL7_SHEEP</name>
<organism evidence="12 13">
    <name type="scientific">Ovis aries</name>
    <name type="common">Sheep</name>
    <dbReference type="NCBI Taxonomy" id="9940"/>
    <lineage>
        <taxon>Eukaryota</taxon>
        <taxon>Metazoa</taxon>
        <taxon>Chordata</taxon>
        <taxon>Craniata</taxon>
        <taxon>Vertebrata</taxon>
        <taxon>Euteleostomi</taxon>
        <taxon>Mammalia</taxon>
        <taxon>Eutheria</taxon>
        <taxon>Laurasiatheria</taxon>
        <taxon>Artiodactyla</taxon>
        <taxon>Ruminantia</taxon>
        <taxon>Pecora</taxon>
        <taxon>Bovidae</taxon>
        <taxon>Caprinae</taxon>
        <taxon>Ovis</taxon>
    </lineage>
</organism>
<dbReference type="GO" id="GO:0003950">
    <property type="term" value="F:NAD+ poly-ADP-ribosyltransferase activity"/>
    <property type="evidence" value="ECO:0007669"/>
    <property type="project" value="TreeGrafter"/>
</dbReference>
<evidence type="ECO:0000256" key="2">
    <source>
        <dbReference type="ARBA" id="ARBA00022676"/>
    </source>
</evidence>
<dbReference type="FunFam" id="3.90.176.10:FF:000001">
    <property type="entry name" value="NAD(P)(+)--arginine ADP-ribosyltransferase"/>
    <property type="match status" value="4"/>
</dbReference>
<dbReference type="PANTHER" id="PTHR10339">
    <property type="entry name" value="ADP-RIBOSYLTRANSFERASE"/>
    <property type="match status" value="1"/>
</dbReference>
<evidence type="ECO:0000256" key="10">
    <source>
        <dbReference type="RuleBase" id="RU361228"/>
    </source>
</evidence>
<keyword evidence="6 10" id="KW-0521">NADP</keyword>
<proteinExistence type="inferred from homology"/>
<evidence type="ECO:0000256" key="11">
    <source>
        <dbReference type="SAM" id="MobiDB-lite"/>
    </source>
</evidence>
<evidence type="ECO:0000256" key="4">
    <source>
        <dbReference type="ARBA" id="ARBA00022695"/>
    </source>
</evidence>
<dbReference type="EC" id="2.4.2.31" evidence="10"/>
<reference evidence="12 13" key="1">
    <citation type="submission" date="2020-12" db="EMBL/GenBank/DDBJ databases">
        <title>De novo assembly of Tibetan sheep genome.</title>
        <authorList>
            <person name="Li X."/>
        </authorList>
    </citation>
    <scope>NUCLEOTIDE SEQUENCE [LARGE SCALE GENOMIC DNA]</scope>
    <source>
        <tissue evidence="12">Heart</tissue>
    </source>
</reference>
<evidence type="ECO:0000256" key="5">
    <source>
        <dbReference type="ARBA" id="ARBA00022729"/>
    </source>
</evidence>
<dbReference type="InterPro" id="IPR050999">
    <property type="entry name" value="ADP-ribosyltransferase_ARG"/>
</dbReference>
<keyword evidence="3 10" id="KW-0808">Transferase</keyword>
<dbReference type="Gene3D" id="3.90.176.10">
    <property type="entry name" value="Toxin ADP-ribosyltransferase, Chain A, domain 1"/>
    <property type="match status" value="4"/>
</dbReference>
<accession>A0A835ZZL7</accession>
<keyword evidence="2 10" id="KW-0328">Glycosyltransferase</keyword>
<keyword evidence="8" id="KW-1015">Disulfide bond</keyword>
<protein>
    <recommendedName>
        <fullName evidence="10">NAD(P)(+)--arginine ADP-ribosyltransferase</fullName>
        <ecNumber evidence="10">2.4.2.31</ecNumber>
    </recommendedName>
    <alternativeName>
        <fullName evidence="10">Mono(ADP-ribosyl)transferase</fullName>
    </alternativeName>
</protein>
<dbReference type="AlphaFoldDB" id="A0A835ZZL7"/>
<keyword evidence="7 10" id="KW-0520">NAD</keyword>
<evidence type="ECO:0000313" key="13">
    <source>
        <dbReference type="Proteomes" id="UP000664991"/>
    </source>
</evidence>
<evidence type="ECO:0000256" key="7">
    <source>
        <dbReference type="ARBA" id="ARBA00023027"/>
    </source>
</evidence>
<evidence type="ECO:0000256" key="3">
    <source>
        <dbReference type="ARBA" id="ARBA00022679"/>
    </source>
</evidence>
<dbReference type="Pfam" id="PF01129">
    <property type="entry name" value="ART"/>
    <property type="match status" value="4"/>
</dbReference>
<gene>
    <name evidence="12" type="ORF">JEQ12_006327</name>
</gene>
<evidence type="ECO:0000256" key="6">
    <source>
        <dbReference type="ARBA" id="ARBA00022857"/>
    </source>
</evidence>
<comment type="similarity">
    <text evidence="1 10">Belongs to the Arg-specific ADP-ribosyltransferase family.</text>
</comment>